<evidence type="ECO:0000313" key="13">
    <source>
        <dbReference type="Proteomes" id="UP000075903"/>
    </source>
</evidence>
<feature type="compositionally biased region" description="Acidic residues" evidence="10">
    <location>
        <begin position="308"/>
        <end position="321"/>
    </location>
</feature>
<keyword evidence="8" id="KW-0653">Protein transport</keyword>
<keyword evidence="7" id="KW-0963">Cytoplasm</keyword>
<evidence type="ECO:0000256" key="9">
    <source>
        <dbReference type="ARBA" id="ARBA00023242"/>
    </source>
</evidence>
<comment type="similarity">
    <text evidence="4">Belongs to the IWR1/SLC7A6OS family.</text>
</comment>
<dbReference type="AlphaFoldDB" id="A0A182V2U7"/>
<dbReference type="VEuPathDB" id="VectorBase:AMEM007929"/>
<evidence type="ECO:0000256" key="6">
    <source>
        <dbReference type="ARBA" id="ARBA00022448"/>
    </source>
</evidence>
<feature type="compositionally biased region" description="Acidic residues" evidence="10">
    <location>
        <begin position="391"/>
        <end position="401"/>
    </location>
</feature>
<evidence type="ECO:0000256" key="8">
    <source>
        <dbReference type="ARBA" id="ARBA00022927"/>
    </source>
</evidence>
<keyword evidence="6" id="KW-0813">Transport</keyword>
<keyword evidence="9" id="KW-0539">Nucleus</keyword>
<evidence type="ECO:0000256" key="10">
    <source>
        <dbReference type="SAM" id="MobiDB-lite"/>
    </source>
</evidence>
<feature type="region of interest" description="Disordered" evidence="10">
    <location>
        <begin position="306"/>
        <end position="407"/>
    </location>
</feature>
<proteinExistence type="inferred from homology"/>
<evidence type="ECO:0000256" key="5">
    <source>
        <dbReference type="ARBA" id="ARBA00017036"/>
    </source>
</evidence>
<reference evidence="12" key="1">
    <citation type="submission" date="2020-05" db="UniProtKB">
        <authorList>
            <consortium name="EnsemblMetazoa"/>
        </authorList>
    </citation>
    <scope>IDENTIFICATION</scope>
    <source>
        <strain evidence="12">MAF</strain>
    </source>
</reference>
<evidence type="ECO:0000256" key="3">
    <source>
        <dbReference type="ARBA" id="ARBA00004496"/>
    </source>
</evidence>
<accession>A0A182V2U7</accession>
<evidence type="ECO:0000256" key="4">
    <source>
        <dbReference type="ARBA" id="ARBA00010218"/>
    </source>
</evidence>
<dbReference type="EnsemblMetazoa" id="AMEM007929-RA">
    <property type="protein sequence ID" value="AMEM007929-PA"/>
    <property type="gene ID" value="AMEM007929"/>
</dbReference>
<keyword evidence="13" id="KW-1185">Reference proteome</keyword>
<dbReference type="STRING" id="30066.A0A182V2U7"/>
<comment type="function">
    <text evidence="1">Directs RNA polymerase II nuclear import.</text>
</comment>
<protein>
    <recommendedName>
        <fullName evidence="5">Probable RNA polymerase II nuclear localization protein SLC7A6OS</fullName>
    </recommendedName>
</protein>
<evidence type="ECO:0000256" key="7">
    <source>
        <dbReference type="ARBA" id="ARBA00022490"/>
    </source>
</evidence>
<comment type="subcellular location">
    <subcellularLocation>
        <location evidence="3">Cytoplasm</location>
    </subcellularLocation>
    <subcellularLocation>
        <location evidence="2">Nucleus</location>
    </subcellularLocation>
</comment>
<dbReference type="Pfam" id="PF08574">
    <property type="entry name" value="Iwr1"/>
    <property type="match status" value="1"/>
</dbReference>
<dbReference type="GO" id="GO:0032502">
    <property type="term" value="P:developmental process"/>
    <property type="evidence" value="ECO:0007669"/>
    <property type="project" value="TreeGrafter"/>
</dbReference>
<feature type="compositionally biased region" description="Basic and acidic residues" evidence="10">
    <location>
        <begin position="347"/>
        <end position="373"/>
    </location>
</feature>
<feature type="domain" description="Transcription factor Iwr1" evidence="11">
    <location>
        <begin position="263"/>
        <end position="333"/>
    </location>
</feature>
<organism evidence="12 13">
    <name type="scientific">Anopheles merus</name>
    <name type="common">Mosquito</name>
    <dbReference type="NCBI Taxonomy" id="30066"/>
    <lineage>
        <taxon>Eukaryota</taxon>
        <taxon>Metazoa</taxon>
        <taxon>Ecdysozoa</taxon>
        <taxon>Arthropoda</taxon>
        <taxon>Hexapoda</taxon>
        <taxon>Insecta</taxon>
        <taxon>Pterygota</taxon>
        <taxon>Neoptera</taxon>
        <taxon>Endopterygota</taxon>
        <taxon>Diptera</taxon>
        <taxon>Nematocera</taxon>
        <taxon>Culicoidea</taxon>
        <taxon>Culicidae</taxon>
        <taxon>Anophelinae</taxon>
        <taxon>Anopheles</taxon>
    </lineage>
</organism>
<dbReference type="PANTHER" id="PTHR31196">
    <property type="entry name" value="RNA POLYMERASE II NUCLEAR LOCALIZATION PROTEIN SLC7A6OS-RELATED"/>
    <property type="match status" value="1"/>
</dbReference>
<dbReference type="GO" id="GO:0015031">
    <property type="term" value="P:protein transport"/>
    <property type="evidence" value="ECO:0007669"/>
    <property type="project" value="UniProtKB-KW"/>
</dbReference>
<feature type="region of interest" description="Disordered" evidence="10">
    <location>
        <begin position="426"/>
        <end position="449"/>
    </location>
</feature>
<dbReference type="GO" id="GO:0005737">
    <property type="term" value="C:cytoplasm"/>
    <property type="evidence" value="ECO:0007669"/>
    <property type="project" value="UniProtKB-SubCell"/>
</dbReference>
<evidence type="ECO:0000313" key="12">
    <source>
        <dbReference type="EnsemblMetazoa" id="AMEM007929-PA"/>
    </source>
</evidence>
<dbReference type="InterPro" id="IPR013883">
    <property type="entry name" value="TF_Iwr1_dom"/>
</dbReference>
<evidence type="ECO:0000256" key="2">
    <source>
        <dbReference type="ARBA" id="ARBA00004123"/>
    </source>
</evidence>
<dbReference type="GO" id="GO:0005634">
    <property type="term" value="C:nucleus"/>
    <property type="evidence" value="ECO:0007669"/>
    <property type="project" value="UniProtKB-SubCell"/>
</dbReference>
<evidence type="ECO:0000259" key="11">
    <source>
        <dbReference type="Pfam" id="PF08574"/>
    </source>
</evidence>
<name>A0A182V2U7_ANOME</name>
<dbReference type="InterPro" id="IPR040218">
    <property type="entry name" value="SLC7A6OS"/>
</dbReference>
<dbReference type="VEuPathDB" id="VectorBase:AMEM21_005100"/>
<dbReference type="Proteomes" id="UP000075903">
    <property type="component" value="Unassembled WGS sequence"/>
</dbReference>
<dbReference type="PANTHER" id="PTHR31196:SF2">
    <property type="entry name" value="RNA POLYMERASE II NUCLEAR LOCALIZATION PROTEIN SLC7A6OS-RELATED"/>
    <property type="match status" value="1"/>
</dbReference>
<evidence type="ECO:0000256" key="1">
    <source>
        <dbReference type="ARBA" id="ARBA00003202"/>
    </source>
</evidence>
<sequence length="449" mass="49300">MHLIHPSCSKGRGEAAVPLQAVFFPNLQKLPVLLQHPSVLLAYKKVLYSTQQPAASRITSRSNGMATVIRLKRRVDEDPLNAFVLNCKRQRVDGATAGEEDPNANGAAAGTSTILKFAGTFTKAEGIASHIQNIHKDQAKDALSRVHRPNITSRNRLATKQTAQNSRFKIVNCTRSITNVEPSEPSDNNALPLTTTIVDVEREVARLGEGTGAAAAAEVPPQQHSSLPALSGVTPDIVHSAMGNGTAALPEDQMPYFYENGVHYVYDLYVADASQNVTHIPYYTDNLDDLSVMVCDDPLYACHRGLDSDDSSDADSEDSNAENDWRNDYPDEDEDGLADGASVGEDDMVRAVEDLDLDGERELSSDEDYVRYDENEEDGFAYPRHDGVLYTDEEDDSDSEAEGINREDVRRYGTAYARYKARILREEKRDQAAGSSSSSSSTEDLNLYD</sequence>